<dbReference type="GO" id="GO:0004525">
    <property type="term" value="F:ribonuclease III activity"/>
    <property type="evidence" value="ECO:0007669"/>
    <property type="project" value="InterPro"/>
</dbReference>
<feature type="compositionally biased region" description="Basic residues" evidence="6">
    <location>
        <begin position="1"/>
        <end position="10"/>
    </location>
</feature>
<dbReference type="EMBL" id="DAKRPA010000107">
    <property type="protein sequence ID" value="DAZ98413.1"/>
    <property type="molecule type" value="Genomic_DNA"/>
</dbReference>
<keyword evidence="1" id="KW-0540">Nuclease</keyword>
<sequence>MAARSQRGRKQQQQMTHKLNTTAEPHDLETTPLPTRFLVHPEENDAWKVIKDEHFQHVPIPAGWEAQLEALQQRLGVTFRDVTHLKCALIHHGSFVHNQMPLDIKTHRLSNRSLEHLGDSILGMCVASHLFQSHPDYQEGQLTKAKAELVNNYTLSKICVQDLVLHKLILVAPDYDLSVSSSKATFVKGRRTIHAGTVESLIAAVYLDQGLEAALEFVNARILPPAMKHATNGDVWEPVTALQNLLQAHGYGHPTYRYADACTRLNCGWSSSFIDCVFDRHLPGPAESESKKVTLLVQGEDILTGTGSSYKVARINAAEEGYRRYQQLLGASNSGSD</sequence>
<dbReference type="Gene3D" id="3.30.160.20">
    <property type="match status" value="1"/>
</dbReference>
<keyword evidence="10" id="KW-1185">Reference proteome</keyword>
<dbReference type="CDD" id="cd00593">
    <property type="entry name" value="RIBOc"/>
    <property type="match status" value="1"/>
</dbReference>
<keyword evidence="4 5" id="KW-0694">RNA-binding</keyword>
<dbReference type="Gene3D" id="1.10.1520.10">
    <property type="entry name" value="Ribonuclease III domain"/>
    <property type="match status" value="1"/>
</dbReference>
<dbReference type="PROSITE" id="PS50142">
    <property type="entry name" value="RNASE_3_2"/>
    <property type="match status" value="1"/>
</dbReference>
<reference evidence="9" key="1">
    <citation type="submission" date="2022-11" db="EMBL/GenBank/DDBJ databases">
        <authorList>
            <person name="Morgan W.R."/>
            <person name="Tartar A."/>
        </authorList>
    </citation>
    <scope>NUCLEOTIDE SEQUENCE</scope>
    <source>
        <strain evidence="9">ARSEF 373</strain>
    </source>
</reference>
<keyword evidence="3" id="KW-0378">Hydrolase</keyword>
<dbReference type="GO" id="GO:0005634">
    <property type="term" value="C:nucleus"/>
    <property type="evidence" value="ECO:0007669"/>
    <property type="project" value="TreeGrafter"/>
</dbReference>
<proteinExistence type="predicted"/>
<dbReference type="GO" id="GO:0010468">
    <property type="term" value="P:regulation of gene expression"/>
    <property type="evidence" value="ECO:0007669"/>
    <property type="project" value="TreeGrafter"/>
</dbReference>
<evidence type="ECO:0000259" key="7">
    <source>
        <dbReference type="PROSITE" id="PS50137"/>
    </source>
</evidence>
<evidence type="ECO:0000256" key="6">
    <source>
        <dbReference type="SAM" id="MobiDB-lite"/>
    </source>
</evidence>
<evidence type="ECO:0000313" key="9">
    <source>
        <dbReference type="EMBL" id="DAZ98413.1"/>
    </source>
</evidence>
<evidence type="ECO:0000256" key="3">
    <source>
        <dbReference type="ARBA" id="ARBA00022801"/>
    </source>
</evidence>
<protein>
    <recommendedName>
        <fullName evidence="11">RNase III domain-containing protein</fullName>
    </recommendedName>
</protein>
<dbReference type="GO" id="GO:0006396">
    <property type="term" value="P:RNA processing"/>
    <property type="evidence" value="ECO:0007669"/>
    <property type="project" value="InterPro"/>
</dbReference>
<dbReference type="SUPFAM" id="SSF54768">
    <property type="entry name" value="dsRNA-binding domain-like"/>
    <property type="match status" value="1"/>
</dbReference>
<evidence type="ECO:0000259" key="8">
    <source>
        <dbReference type="PROSITE" id="PS50142"/>
    </source>
</evidence>
<dbReference type="SUPFAM" id="SSF69065">
    <property type="entry name" value="RNase III domain-like"/>
    <property type="match status" value="1"/>
</dbReference>
<gene>
    <name evidence="9" type="ORF">N0F65_000127</name>
</gene>
<keyword evidence="2" id="KW-0255">Endonuclease</keyword>
<reference evidence="9" key="2">
    <citation type="journal article" date="2023" name="Microbiol Resour">
        <title>Decontamination and Annotation of the Draft Genome Sequence of the Oomycete Lagenidium giganteum ARSEF 373.</title>
        <authorList>
            <person name="Morgan W.R."/>
            <person name="Tartar A."/>
        </authorList>
    </citation>
    <scope>NUCLEOTIDE SEQUENCE</scope>
    <source>
        <strain evidence="9">ARSEF 373</strain>
    </source>
</reference>
<dbReference type="Pfam" id="PF14622">
    <property type="entry name" value="Ribonucleas_3_3"/>
    <property type="match status" value="1"/>
</dbReference>
<evidence type="ECO:0000256" key="1">
    <source>
        <dbReference type="ARBA" id="ARBA00022722"/>
    </source>
</evidence>
<name>A0AAV2YYF0_9STRA</name>
<dbReference type="PROSITE" id="PS50137">
    <property type="entry name" value="DS_RBD"/>
    <property type="match status" value="1"/>
</dbReference>
<organism evidence="9 10">
    <name type="scientific">Lagenidium giganteum</name>
    <dbReference type="NCBI Taxonomy" id="4803"/>
    <lineage>
        <taxon>Eukaryota</taxon>
        <taxon>Sar</taxon>
        <taxon>Stramenopiles</taxon>
        <taxon>Oomycota</taxon>
        <taxon>Peronosporomycetes</taxon>
        <taxon>Pythiales</taxon>
        <taxon>Pythiaceae</taxon>
    </lineage>
</organism>
<dbReference type="InterPro" id="IPR014720">
    <property type="entry name" value="dsRBD_dom"/>
</dbReference>
<evidence type="ECO:0000256" key="4">
    <source>
        <dbReference type="ARBA" id="ARBA00022884"/>
    </source>
</evidence>
<dbReference type="GO" id="GO:0003725">
    <property type="term" value="F:double-stranded RNA binding"/>
    <property type="evidence" value="ECO:0007669"/>
    <property type="project" value="TreeGrafter"/>
</dbReference>
<dbReference type="Proteomes" id="UP001146120">
    <property type="component" value="Unassembled WGS sequence"/>
</dbReference>
<dbReference type="PANTHER" id="PTHR11207">
    <property type="entry name" value="RIBONUCLEASE III"/>
    <property type="match status" value="1"/>
</dbReference>
<dbReference type="InterPro" id="IPR000999">
    <property type="entry name" value="RNase_III_dom"/>
</dbReference>
<dbReference type="PANTHER" id="PTHR11207:SF0">
    <property type="entry name" value="RIBONUCLEASE 3"/>
    <property type="match status" value="1"/>
</dbReference>
<feature type="region of interest" description="Disordered" evidence="6">
    <location>
        <begin position="1"/>
        <end position="31"/>
    </location>
</feature>
<feature type="compositionally biased region" description="Polar residues" evidence="6">
    <location>
        <begin position="11"/>
        <end position="23"/>
    </location>
</feature>
<comment type="caution">
    <text evidence="9">The sequence shown here is derived from an EMBL/GenBank/DDBJ whole genome shotgun (WGS) entry which is preliminary data.</text>
</comment>
<dbReference type="SMART" id="SM00535">
    <property type="entry name" value="RIBOc"/>
    <property type="match status" value="1"/>
</dbReference>
<dbReference type="AlphaFoldDB" id="A0AAV2YYF0"/>
<evidence type="ECO:0000256" key="5">
    <source>
        <dbReference type="PROSITE-ProRule" id="PRU00266"/>
    </source>
</evidence>
<feature type="domain" description="RNase III" evidence="8">
    <location>
        <begin position="68"/>
        <end position="210"/>
    </location>
</feature>
<evidence type="ECO:0000313" key="10">
    <source>
        <dbReference type="Proteomes" id="UP001146120"/>
    </source>
</evidence>
<dbReference type="InterPro" id="IPR036389">
    <property type="entry name" value="RNase_III_sf"/>
</dbReference>
<feature type="domain" description="DRBM" evidence="7">
    <location>
        <begin position="237"/>
        <end position="327"/>
    </location>
</feature>
<evidence type="ECO:0008006" key="11">
    <source>
        <dbReference type="Google" id="ProtNLM"/>
    </source>
</evidence>
<accession>A0AAV2YYF0</accession>
<evidence type="ECO:0000256" key="2">
    <source>
        <dbReference type="ARBA" id="ARBA00022759"/>
    </source>
</evidence>